<sequence length="139" mass="14983">MFPLILGAIAFGAGTAIISNANVDVDVDGDQMVIRAIEMLDLKRKLDLAEDALNLTLNELHATLVWVRVLLLIIGVWFALSIFAWVVWVGTGDKGKPCKPDVFLLGPGVEARALSAGESGRTVHMICTQPGFQVEAEKP</sequence>
<name>S8FSW4_FOMSC</name>
<dbReference type="InParanoid" id="S8FSW4"/>
<evidence type="ECO:0000313" key="3">
    <source>
        <dbReference type="EMBL" id="EPT01275.1"/>
    </source>
</evidence>
<keyword evidence="1" id="KW-1133">Transmembrane helix</keyword>
<organism evidence="3 4">
    <name type="scientific">Fomitopsis schrenkii</name>
    <name type="common">Brown rot fungus</name>
    <dbReference type="NCBI Taxonomy" id="2126942"/>
    <lineage>
        <taxon>Eukaryota</taxon>
        <taxon>Fungi</taxon>
        <taxon>Dikarya</taxon>
        <taxon>Basidiomycota</taxon>
        <taxon>Agaricomycotina</taxon>
        <taxon>Agaricomycetes</taxon>
        <taxon>Polyporales</taxon>
        <taxon>Fomitopsis</taxon>
    </lineage>
</organism>
<proteinExistence type="predicted"/>
<gene>
    <name evidence="3" type="ORF">FOMPIDRAFT_1048988</name>
</gene>
<evidence type="ECO:0000313" key="4">
    <source>
        <dbReference type="Proteomes" id="UP000015241"/>
    </source>
</evidence>
<evidence type="ECO:0000256" key="1">
    <source>
        <dbReference type="SAM" id="Phobius"/>
    </source>
</evidence>
<accession>S8FSW4</accession>
<evidence type="ECO:0000256" key="2">
    <source>
        <dbReference type="SAM" id="SignalP"/>
    </source>
</evidence>
<dbReference type="OrthoDB" id="10533279at2759"/>
<keyword evidence="2" id="KW-0732">Signal</keyword>
<dbReference type="EMBL" id="KE504143">
    <property type="protein sequence ID" value="EPT01275.1"/>
    <property type="molecule type" value="Genomic_DNA"/>
</dbReference>
<feature type="chain" id="PRO_5004564117" evidence="2">
    <location>
        <begin position="17"/>
        <end position="139"/>
    </location>
</feature>
<dbReference type="Proteomes" id="UP000015241">
    <property type="component" value="Unassembled WGS sequence"/>
</dbReference>
<dbReference type="HOGENOM" id="CLU_1845149_0_0_1"/>
<keyword evidence="4" id="KW-1185">Reference proteome</keyword>
<dbReference type="AlphaFoldDB" id="S8FSW4"/>
<feature type="transmembrane region" description="Helical" evidence="1">
    <location>
        <begin position="65"/>
        <end position="89"/>
    </location>
</feature>
<feature type="signal peptide" evidence="2">
    <location>
        <begin position="1"/>
        <end position="16"/>
    </location>
</feature>
<keyword evidence="1" id="KW-0472">Membrane</keyword>
<keyword evidence="1" id="KW-0812">Transmembrane</keyword>
<reference evidence="3 4" key="1">
    <citation type="journal article" date="2012" name="Science">
        <title>The Paleozoic origin of enzymatic lignin decomposition reconstructed from 31 fungal genomes.</title>
        <authorList>
            <person name="Floudas D."/>
            <person name="Binder M."/>
            <person name="Riley R."/>
            <person name="Barry K."/>
            <person name="Blanchette R.A."/>
            <person name="Henrissat B."/>
            <person name="Martinez A.T."/>
            <person name="Otillar R."/>
            <person name="Spatafora J.W."/>
            <person name="Yadav J.S."/>
            <person name="Aerts A."/>
            <person name="Benoit I."/>
            <person name="Boyd A."/>
            <person name="Carlson A."/>
            <person name="Copeland A."/>
            <person name="Coutinho P.M."/>
            <person name="de Vries R.P."/>
            <person name="Ferreira P."/>
            <person name="Findley K."/>
            <person name="Foster B."/>
            <person name="Gaskell J."/>
            <person name="Glotzer D."/>
            <person name="Gorecki P."/>
            <person name="Heitman J."/>
            <person name="Hesse C."/>
            <person name="Hori C."/>
            <person name="Igarashi K."/>
            <person name="Jurgens J.A."/>
            <person name="Kallen N."/>
            <person name="Kersten P."/>
            <person name="Kohler A."/>
            <person name="Kuees U."/>
            <person name="Kumar T.K.A."/>
            <person name="Kuo A."/>
            <person name="LaButti K."/>
            <person name="Larrondo L.F."/>
            <person name="Lindquist E."/>
            <person name="Ling A."/>
            <person name="Lombard V."/>
            <person name="Lucas S."/>
            <person name="Lundell T."/>
            <person name="Martin R."/>
            <person name="McLaughlin D.J."/>
            <person name="Morgenstern I."/>
            <person name="Morin E."/>
            <person name="Murat C."/>
            <person name="Nagy L.G."/>
            <person name="Nolan M."/>
            <person name="Ohm R.A."/>
            <person name="Patyshakuliyeva A."/>
            <person name="Rokas A."/>
            <person name="Ruiz-Duenas F.J."/>
            <person name="Sabat G."/>
            <person name="Salamov A."/>
            <person name="Samejima M."/>
            <person name="Schmutz J."/>
            <person name="Slot J.C."/>
            <person name="St John F."/>
            <person name="Stenlid J."/>
            <person name="Sun H."/>
            <person name="Sun S."/>
            <person name="Syed K."/>
            <person name="Tsang A."/>
            <person name="Wiebenga A."/>
            <person name="Young D."/>
            <person name="Pisabarro A."/>
            <person name="Eastwood D.C."/>
            <person name="Martin F."/>
            <person name="Cullen D."/>
            <person name="Grigoriev I.V."/>
            <person name="Hibbett D.S."/>
        </authorList>
    </citation>
    <scope>NUCLEOTIDE SEQUENCE</scope>
    <source>
        <strain evidence="4">FP-58527</strain>
    </source>
</reference>
<protein>
    <submittedName>
        <fullName evidence="3">Uncharacterized protein</fullName>
    </submittedName>
</protein>